<dbReference type="EMBL" id="JBBMQO010000001">
    <property type="protein sequence ID" value="MEM5500135.1"/>
    <property type="molecule type" value="Genomic_DNA"/>
</dbReference>
<evidence type="ECO:0000313" key="1">
    <source>
        <dbReference type="EMBL" id="MEM5500135.1"/>
    </source>
</evidence>
<dbReference type="InterPro" id="IPR018661">
    <property type="entry name" value="DUF2093"/>
</dbReference>
<organism evidence="1 2">
    <name type="scientific">Ahrensia kielensis</name>
    <dbReference type="NCBI Taxonomy" id="76980"/>
    <lineage>
        <taxon>Bacteria</taxon>
        <taxon>Pseudomonadati</taxon>
        <taxon>Pseudomonadota</taxon>
        <taxon>Alphaproteobacteria</taxon>
        <taxon>Hyphomicrobiales</taxon>
        <taxon>Ahrensiaceae</taxon>
        <taxon>Ahrensia</taxon>
    </lineage>
</organism>
<sequence length="71" mass="7943">MNIHGLQGASEAKLKYLDADFRVIKPGTFVKCAITGKPISIEELKYWSVERQEAYIDVKASLEAEKTASVR</sequence>
<evidence type="ECO:0000313" key="2">
    <source>
        <dbReference type="Proteomes" id="UP001477870"/>
    </source>
</evidence>
<name>A0ABU9T2T1_9HYPH</name>
<dbReference type="Proteomes" id="UP001477870">
    <property type="component" value="Unassembled WGS sequence"/>
</dbReference>
<keyword evidence="2" id="KW-1185">Reference proteome</keyword>
<comment type="caution">
    <text evidence="1">The sequence shown here is derived from an EMBL/GenBank/DDBJ whole genome shotgun (WGS) entry which is preliminary data.</text>
</comment>
<gene>
    <name evidence="1" type="ORF">WNY59_00885</name>
</gene>
<accession>A0ABU9T2T1</accession>
<dbReference type="RefSeq" id="WP_342846114.1">
    <property type="nucleotide sequence ID" value="NZ_JBBMQO010000001.1"/>
</dbReference>
<proteinExistence type="predicted"/>
<reference evidence="1 2" key="1">
    <citation type="submission" date="2024-03" db="EMBL/GenBank/DDBJ databases">
        <title>Community enrichment and isolation of bacterial strains for fucoidan degradation.</title>
        <authorList>
            <person name="Sichert A."/>
        </authorList>
    </citation>
    <scope>NUCLEOTIDE SEQUENCE [LARGE SCALE GENOMIC DNA]</scope>
    <source>
        <strain evidence="1 2">AS62</strain>
    </source>
</reference>
<dbReference type="Pfam" id="PF09866">
    <property type="entry name" value="DUF2093"/>
    <property type="match status" value="1"/>
</dbReference>
<protein>
    <submittedName>
        <fullName evidence="1">DUF2093 domain-containing protein</fullName>
    </submittedName>
</protein>